<proteinExistence type="predicted"/>
<protein>
    <recommendedName>
        <fullName evidence="4">ER membrane protein complex subunit 10</fullName>
    </recommendedName>
</protein>
<name>R7Z1K3_CONA1</name>
<keyword evidence="1" id="KW-0732">Signal</keyword>
<sequence>MRLPHPLLLLSTALLTLAASPVSNLDLIIYAWPVLPSSTPTPLAQISYNPTTLNATLESWTPPTEPIDATALLRIGLHDPQAPAEASWTGIATSASSLDPAYRKKLTLFTDGEGRVWRVGFSAFARGSGEEEVLVEVQGRNEGPRPVLNRPVVLNKEGKVEGAKEEKTFLQKYWWAIGIFILVQVVAGGGGKE</sequence>
<dbReference type="AlphaFoldDB" id="R7Z1K3"/>
<dbReference type="eggNOG" id="ENOG502SCMA">
    <property type="taxonomic scope" value="Eukaryota"/>
</dbReference>
<gene>
    <name evidence="2" type="ORF">W97_07051</name>
</gene>
<dbReference type="PANTHER" id="PTHR39219">
    <property type="entry name" value="ER MEMBRANE PROTEIN COMPLEX SUBUNIT 10"/>
    <property type="match status" value="1"/>
</dbReference>
<dbReference type="OrthoDB" id="1894652at2759"/>
<feature type="chain" id="PRO_5004461353" description="ER membrane protein complex subunit 10" evidence="1">
    <location>
        <begin position="19"/>
        <end position="193"/>
    </location>
</feature>
<dbReference type="EMBL" id="JH767590">
    <property type="protein sequence ID" value="EON67796.1"/>
    <property type="molecule type" value="Genomic_DNA"/>
</dbReference>
<dbReference type="RefSeq" id="XP_007783113.1">
    <property type="nucleotide sequence ID" value="XM_007784923.1"/>
</dbReference>
<accession>R7Z1K3</accession>
<reference evidence="3" key="1">
    <citation type="submission" date="2012-06" db="EMBL/GenBank/DDBJ databases">
        <title>The genome sequence of Coniosporium apollinis CBS 100218.</title>
        <authorList>
            <consortium name="The Broad Institute Genome Sequencing Platform"/>
            <person name="Cuomo C."/>
            <person name="Gorbushina A."/>
            <person name="Noack S."/>
            <person name="Walker B."/>
            <person name="Young S.K."/>
            <person name="Zeng Q."/>
            <person name="Gargeya S."/>
            <person name="Fitzgerald M."/>
            <person name="Haas B."/>
            <person name="Abouelleil A."/>
            <person name="Alvarado L."/>
            <person name="Arachchi H.M."/>
            <person name="Berlin A.M."/>
            <person name="Chapman S.B."/>
            <person name="Goldberg J."/>
            <person name="Griggs A."/>
            <person name="Gujja S."/>
            <person name="Hansen M."/>
            <person name="Howarth C."/>
            <person name="Imamovic A."/>
            <person name="Larimer J."/>
            <person name="McCowan C."/>
            <person name="Montmayeur A."/>
            <person name="Murphy C."/>
            <person name="Neiman D."/>
            <person name="Pearson M."/>
            <person name="Priest M."/>
            <person name="Roberts A."/>
            <person name="Saif S."/>
            <person name="Shea T."/>
            <person name="Sisk P."/>
            <person name="Sykes S."/>
            <person name="Wortman J."/>
            <person name="Nusbaum C."/>
            <person name="Birren B."/>
        </authorList>
    </citation>
    <scope>NUCLEOTIDE SEQUENCE [LARGE SCALE GENOMIC DNA]</scope>
    <source>
        <strain evidence="3">CBS 100218</strain>
    </source>
</reference>
<dbReference type="OMA" id="ADIFYWP"/>
<evidence type="ECO:0008006" key="4">
    <source>
        <dbReference type="Google" id="ProtNLM"/>
    </source>
</evidence>
<dbReference type="GeneID" id="19904362"/>
<dbReference type="HOGENOM" id="CLU_071095_0_0_1"/>
<keyword evidence="3" id="KW-1185">Reference proteome</keyword>
<dbReference type="Pfam" id="PF21203">
    <property type="entry name" value="ECM10"/>
    <property type="match status" value="1"/>
</dbReference>
<dbReference type="Proteomes" id="UP000016924">
    <property type="component" value="Unassembled WGS sequence"/>
</dbReference>
<feature type="signal peptide" evidence="1">
    <location>
        <begin position="1"/>
        <end position="18"/>
    </location>
</feature>
<evidence type="ECO:0000313" key="2">
    <source>
        <dbReference type="EMBL" id="EON67796.1"/>
    </source>
</evidence>
<organism evidence="2 3">
    <name type="scientific">Coniosporium apollinis (strain CBS 100218)</name>
    <name type="common">Rock-inhabiting black yeast</name>
    <dbReference type="NCBI Taxonomy" id="1168221"/>
    <lineage>
        <taxon>Eukaryota</taxon>
        <taxon>Fungi</taxon>
        <taxon>Dikarya</taxon>
        <taxon>Ascomycota</taxon>
        <taxon>Pezizomycotina</taxon>
        <taxon>Dothideomycetes</taxon>
        <taxon>Dothideomycetes incertae sedis</taxon>
        <taxon>Coniosporium</taxon>
    </lineage>
</organism>
<evidence type="ECO:0000313" key="3">
    <source>
        <dbReference type="Proteomes" id="UP000016924"/>
    </source>
</evidence>
<evidence type="ECO:0000256" key="1">
    <source>
        <dbReference type="SAM" id="SignalP"/>
    </source>
</evidence>
<dbReference type="PANTHER" id="PTHR39219:SF1">
    <property type="entry name" value="ER MEMBRANE PROTEIN COMPLEX SUBUNIT 10"/>
    <property type="match status" value="1"/>
</dbReference>